<dbReference type="GO" id="GO:0005886">
    <property type="term" value="C:plasma membrane"/>
    <property type="evidence" value="ECO:0007669"/>
    <property type="project" value="UniProtKB-SubCell"/>
</dbReference>
<keyword evidence="5" id="KW-1003">Cell membrane</keyword>
<feature type="transmembrane region" description="Helical" evidence="5">
    <location>
        <begin position="272"/>
        <end position="291"/>
    </location>
</feature>
<comment type="similarity">
    <text evidence="5">Belongs to the complex I subunit 2 family.</text>
</comment>
<keyword evidence="5" id="KW-0874">Quinone</keyword>
<comment type="subcellular location">
    <subcellularLocation>
        <location evidence="5">Cell membrane</location>
        <topology evidence="5">Multi-pass membrane protein</topology>
    </subcellularLocation>
    <subcellularLocation>
        <location evidence="1">Endomembrane system</location>
        <topology evidence="1">Multi-pass membrane protein</topology>
    </subcellularLocation>
    <subcellularLocation>
        <location evidence="6">Membrane</location>
        <topology evidence="6">Multi-pass membrane protein</topology>
    </subcellularLocation>
</comment>
<feature type="transmembrane region" description="Helical" evidence="5">
    <location>
        <begin position="38"/>
        <end position="57"/>
    </location>
</feature>
<dbReference type="EMBL" id="JACHOB010000005">
    <property type="protein sequence ID" value="MBB4659769.1"/>
    <property type="molecule type" value="Genomic_DNA"/>
</dbReference>
<evidence type="ECO:0000256" key="6">
    <source>
        <dbReference type="RuleBase" id="RU000320"/>
    </source>
</evidence>
<evidence type="ECO:0000313" key="9">
    <source>
        <dbReference type="Proteomes" id="UP000563524"/>
    </source>
</evidence>
<feature type="transmembrane region" description="Helical" evidence="5">
    <location>
        <begin position="159"/>
        <end position="182"/>
    </location>
</feature>
<feature type="transmembrane region" description="Helical" evidence="5">
    <location>
        <begin position="128"/>
        <end position="147"/>
    </location>
</feature>
<gene>
    <name evidence="5" type="primary">nuoN</name>
    <name evidence="8" type="ORF">GGQ59_002310</name>
</gene>
<evidence type="ECO:0000256" key="3">
    <source>
        <dbReference type="ARBA" id="ARBA00022989"/>
    </source>
</evidence>
<dbReference type="GO" id="GO:0008137">
    <property type="term" value="F:NADH dehydrogenase (ubiquinone) activity"/>
    <property type="evidence" value="ECO:0007669"/>
    <property type="project" value="InterPro"/>
</dbReference>
<dbReference type="Pfam" id="PF00361">
    <property type="entry name" value="Proton_antipo_M"/>
    <property type="match status" value="1"/>
</dbReference>
<keyword evidence="9" id="KW-1185">Reference proteome</keyword>
<dbReference type="GO" id="GO:0012505">
    <property type="term" value="C:endomembrane system"/>
    <property type="evidence" value="ECO:0007669"/>
    <property type="project" value="UniProtKB-SubCell"/>
</dbReference>
<feature type="transmembrane region" description="Helical" evidence="5">
    <location>
        <begin position="202"/>
        <end position="227"/>
    </location>
</feature>
<evidence type="ECO:0000256" key="5">
    <source>
        <dbReference type="HAMAP-Rule" id="MF_00445"/>
    </source>
</evidence>
<organism evidence="8 9">
    <name type="scientific">Parvularcula dongshanensis</name>
    <dbReference type="NCBI Taxonomy" id="1173995"/>
    <lineage>
        <taxon>Bacteria</taxon>
        <taxon>Pseudomonadati</taxon>
        <taxon>Pseudomonadota</taxon>
        <taxon>Alphaproteobacteria</taxon>
        <taxon>Parvularculales</taxon>
        <taxon>Parvularculaceae</taxon>
        <taxon>Parvularcula</taxon>
    </lineage>
</organism>
<comment type="function">
    <text evidence="5">NDH-1 shuttles electrons from NADH, via FMN and iron-sulfur (Fe-S) centers, to quinones in the respiratory chain. The immediate electron acceptor for the enzyme in this species is believed to be ubiquinone. Couples the redox reaction to proton translocation (for every two electrons transferred, four hydrogen ions are translocated across the cytoplasmic membrane), and thus conserves the redox energy in a proton gradient.</text>
</comment>
<reference evidence="8 9" key="1">
    <citation type="submission" date="2020-08" db="EMBL/GenBank/DDBJ databases">
        <title>Genomic Encyclopedia of Type Strains, Phase IV (KMG-IV): sequencing the most valuable type-strain genomes for metagenomic binning, comparative biology and taxonomic classification.</title>
        <authorList>
            <person name="Goeker M."/>
        </authorList>
    </citation>
    <scope>NUCLEOTIDE SEQUENCE [LARGE SCALE GENOMIC DNA]</scope>
    <source>
        <strain evidence="8 9">DSM 102850</strain>
    </source>
</reference>
<name>A0A840I4I8_9PROT</name>
<evidence type="ECO:0000313" key="8">
    <source>
        <dbReference type="EMBL" id="MBB4659769.1"/>
    </source>
</evidence>
<dbReference type="PANTHER" id="PTHR22773">
    <property type="entry name" value="NADH DEHYDROGENASE"/>
    <property type="match status" value="1"/>
</dbReference>
<feature type="transmembrane region" description="Helical" evidence="5">
    <location>
        <begin position="298"/>
        <end position="316"/>
    </location>
</feature>
<keyword evidence="3 5" id="KW-1133">Transmembrane helix</keyword>
<dbReference type="GO" id="GO:0042773">
    <property type="term" value="P:ATP synthesis coupled electron transport"/>
    <property type="evidence" value="ECO:0007669"/>
    <property type="project" value="InterPro"/>
</dbReference>
<keyword evidence="5" id="KW-0830">Ubiquinone</keyword>
<dbReference type="Proteomes" id="UP000563524">
    <property type="component" value="Unassembled WGS sequence"/>
</dbReference>
<feature type="transmembrane region" description="Helical" evidence="5">
    <location>
        <begin position="393"/>
        <end position="423"/>
    </location>
</feature>
<dbReference type="NCBIfam" id="NF004440">
    <property type="entry name" value="PRK05777.1-3"/>
    <property type="match status" value="1"/>
</dbReference>
<evidence type="ECO:0000256" key="4">
    <source>
        <dbReference type="ARBA" id="ARBA00023136"/>
    </source>
</evidence>
<comment type="catalytic activity">
    <reaction evidence="5">
        <text>a quinone + NADH + 5 H(+)(in) = a quinol + NAD(+) + 4 H(+)(out)</text>
        <dbReference type="Rhea" id="RHEA:57888"/>
        <dbReference type="ChEBI" id="CHEBI:15378"/>
        <dbReference type="ChEBI" id="CHEBI:24646"/>
        <dbReference type="ChEBI" id="CHEBI:57540"/>
        <dbReference type="ChEBI" id="CHEBI:57945"/>
        <dbReference type="ChEBI" id="CHEBI:132124"/>
    </reaction>
</comment>
<comment type="subunit">
    <text evidence="5">NDH-1 is composed of 14 different subunits. Subunits NuoA, H, J, K, L, M, N constitute the membrane sector of the complex.</text>
</comment>
<dbReference type="EC" id="7.1.1.-" evidence="5"/>
<proteinExistence type="inferred from homology"/>
<feature type="transmembrane region" description="Helical" evidence="5">
    <location>
        <begin position="239"/>
        <end position="260"/>
    </location>
</feature>
<keyword evidence="2 5" id="KW-0812">Transmembrane</keyword>
<feature type="transmembrane region" description="Helical" evidence="5">
    <location>
        <begin position="322"/>
        <end position="346"/>
    </location>
</feature>
<protein>
    <recommendedName>
        <fullName evidence="5">NADH-quinone oxidoreductase subunit N</fullName>
        <ecNumber evidence="5">7.1.1.-</ecNumber>
    </recommendedName>
    <alternativeName>
        <fullName evidence="5">NADH dehydrogenase I subunit N</fullName>
    </alternativeName>
    <alternativeName>
        <fullName evidence="5">NDH-1 subunit N</fullName>
    </alternativeName>
</protein>
<keyword evidence="5" id="KW-0520">NAD</keyword>
<feature type="transmembrane region" description="Helical" evidence="5">
    <location>
        <begin position="77"/>
        <end position="93"/>
    </location>
</feature>
<keyword evidence="4 5" id="KW-0472">Membrane</keyword>
<sequence>MTLSDNVTLLLPELFLSIAAMVLLLVGVYLRGDRAREVGLGAAVCLVAAVFIVLVTGHAETVSAFEGAFVDDTLARSSKAFIFVAALISLLLADRFFQRERLARPEYPVLILLACVGMALMVSSTDLISLYMGIELQSLAAYVMAAFNRDSRRSTEAGLKYFVLGALSSGLLLYGASLVYGFTGSTQFDAIAAVAGGVESPVGLTFGLVFLISGVAFKVSAAPFHMWTPDVYEGSPTPVTAFFAAAPKLAGMVLFGRVLVEAFPSLIDQWQPIVWLLSAASMIVGALSALVQTNIKRLMAYSSIGHIGYALMGLAAGTEAGISSVVIYMVIYLIMTLGTFACILSMRRSEGMAENISDLAGLSQTQRGLAFAFTFLFISLAGIPIFIGFFAKFFVFMAAVGAGLYVLAAVGVITSVVATYYYLSVIKTIWFDEPQTGFVRENGPAVRLTAALASIVTVVGILVAIGPLRAVAEAAAAPLF</sequence>
<dbReference type="AlphaFoldDB" id="A0A840I4I8"/>
<evidence type="ECO:0000259" key="7">
    <source>
        <dbReference type="Pfam" id="PF00361"/>
    </source>
</evidence>
<dbReference type="RefSeq" id="WP_246408769.1">
    <property type="nucleotide sequence ID" value="NZ_JACHOB010000005.1"/>
</dbReference>
<evidence type="ECO:0000256" key="2">
    <source>
        <dbReference type="ARBA" id="ARBA00022692"/>
    </source>
</evidence>
<comment type="caution">
    <text evidence="8">The sequence shown here is derived from an EMBL/GenBank/DDBJ whole genome shotgun (WGS) entry which is preliminary data.</text>
</comment>
<dbReference type="NCBIfam" id="TIGR01770">
    <property type="entry name" value="NDH_I_N"/>
    <property type="match status" value="1"/>
</dbReference>
<feature type="domain" description="NADH:quinone oxidoreductase/Mrp antiporter transmembrane" evidence="7">
    <location>
        <begin position="124"/>
        <end position="417"/>
    </location>
</feature>
<keyword evidence="5" id="KW-0813">Transport</keyword>
<accession>A0A840I4I8</accession>
<feature type="transmembrane region" description="Helical" evidence="5">
    <location>
        <begin position="14"/>
        <end position="31"/>
    </location>
</feature>
<feature type="transmembrane region" description="Helical" evidence="5">
    <location>
        <begin position="105"/>
        <end position="122"/>
    </location>
</feature>
<dbReference type="GO" id="GO:0050136">
    <property type="term" value="F:NADH dehydrogenase (quinone) (non-electrogenic) activity"/>
    <property type="evidence" value="ECO:0007669"/>
    <property type="project" value="UniProtKB-UniRule"/>
</dbReference>
<dbReference type="GO" id="GO:0048038">
    <property type="term" value="F:quinone binding"/>
    <property type="evidence" value="ECO:0007669"/>
    <property type="project" value="UniProtKB-KW"/>
</dbReference>
<feature type="transmembrane region" description="Helical" evidence="5">
    <location>
        <begin position="444"/>
        <end position="465"/>
    </location>
</feature>
<dbReference type="InterPro" id="IPR001750">
    <property type="entry name" value="ND/Mrp_TM"/>
</dbReference>
<dbReference type="HAMAP" id="MF_00445">
    <property type="entry name" value="NDH1_NuoN_1"/>
    <property type="match status" value="1"/>
</dbReference>
<dbReference type="InterPro" id="IPR010096">
    <property type="entry name" value="NADH-Q_OxRdtase_suN/2"/>
</dbReference>
<feature type="transmembrane region" description="Helical" evidence="5">
    <location>
        <begin position="367"/>
        <end position="387"/>
    </location>
</feature>
<keyword evidence="5" id="KW-1278">Translocase</keyword>
<evidence type="ECO:0000256" key="1">
    <source>
        <dbReference type="ARBA" id="ARBA00004127"/>
    </source>
</evidence>